<keyword evidence="3" id="KW-1185">Reference proteome</keyword>
<dbReference type="AlphaFoldDB" id="A0AAW1DSV4"/>
<reference evidence="2 3" key="1">
    <citation type="submission" date="2022-12" db="EMBL/GenBank/DDBJ databases">
        <title>Chromosome-level genome assembly of true bugs.</title>
        <authorList>
            <person name="Ma L."/>
            <person name="Li H."/>
        </authorList>
    </citation>
    <scope>NUCLEOTIDE SEQUENCE [LARGE SCALE GENOMIC DNA]</scope>
    <source>
        <strain evidence="2">Lab_2022b</strain>
    </source>
</reference>
<sequence>MSLEKVITEYVIVYPDTIYSTLKTDTREIVLFIKEALVPFLIYLGKMICLSRIWYWNSIRYRFNKTKNYIENVTKEIKFAQKLVLKDLDPDISENIEQNIILNIDQTLEIIQSAQSLALPWYNHQMNGIEIFTCVSTTLAAQMIRTYSKLTALSDMPLINKYQALCDLEYASVCLNKLILIDETVSLFIITAFEFLVIFLL</sequence>
<name>A0AAW1DSV4_9HEMI</name>
<feature type="transmembrane region" description="Helical" evidence="1">
    <location>
        <begin position="36"/>
        <end position="55"/>
    </location>
</feature>
<proteinExistence type="predicted"/>
<protein>
    <submittedName>
        <fullName evidence="2">Uncharacterized protein</fullName>
    </submittedName>
</protein>
<gene>
    <name evidence="2" type="ORF">O3M35_000525</name>
</gene>
<comment type="caution">
    <text evidence="2">The sequence shown here is derived from an EMBL/GenBank/DDBJ whole genome shotgun (WGS) entry which is preliminary data.</text>
</comment>
<keyword evidence="1" id="KW-0812">Transmembrane</keyword>
<accession>A0AAW1DSV4</accession>
<evidence type="ECO:0000313" key="3">
    <source>
        <dbReference type="Proteomes" id="UP001461498"/>
    </source>
</evidence>
<organism evidence="2 3">
    <name type="scientific">Rhynocoris fuscipes</name>
    <dbReference type="NCBI Taxonomy" id="488301"/>
    <lineage>
        <taxon>Eukaryota</taxon>
        <taxon>Metazoa</taxon>
        <taxon>Ecdysozoa</taxon>
        <taxon>Arthropoda</taxon>
        <taxon>Hexapoda</taxon>
        <taxon>Insecta</taxon>
        <taxon>Pterygota</taxon>
        <taxon>Neoptera</taxon>
        <taxon>Paraneoptera</taxon>
        <taxon>Hemiptera</taxon>
        <taxon>Heteroptera</taxon>
        <taxon>Panheteroptera</taxon>
        <taxon>Cimicomorpha</taxon>
        <taxon>Reduviidae</taxon>
        <taxon>Harpactorinae</taxon>
        <taxon>Harpactorini</taxon>
        <taxon>Rhynocoris</taxon>
    </lineage>
</organism>
<keyword evidence="1" id="KW-0472">Membrane</keyword>
<dbReference type="EMBL" id="JAPXFL010000001">
    <property type="protein sequence ID" value="KAK9511974.1"/>
    <property type="molecule type" value="Genomic_DNA"/>
</dbReference>
<keyword evidence="1" id="KW-1133">Transmembrane helix</keyword>
<dbReference type="Proteomes" id="UP001461498">
    <property type="component" value="Unassembled WGS sequence"/>
</dbReference>
<evidence type="ECO:0000313" key="2">
    <source>
        <dbReference type="EMBL" id="KAK9511974.1"/>
    </source>
</evidence>
<feature type="transmembrane region" description="Helical" evidence="1">
    <location>
        <begin position="178"/>
        <end position="200"/>
    </location>
</feature>
<evidence type="ECO:0000256" key="1">
    <source>
        <dbReference type="SAM" id="Phobius"/>
    </source>
</evidence>